<name>A0A9Q3GHF4_9BASI</name>
<keyword evidence="3" id="KW-1185">Reference proteome</keyword>
<gene>
    <name evidence="2" type="ORF">O181_007231</name>
</gene>
<dbReference type="OrthoDB" id="2796020at2759"/>
<dbReference type="Pfam" id="PF07727">
    <property type="entry name" value="RVT_2"/>
    <property type="match status" value="1"/>
</dbReference>
<organism evidence="2 3">
    <name type="scientific">Austropuccinia psidii MF-1</name>
    <dbReference type="NCBI Taxonomy" id="1389203"/>
    <lineage>
        <taxon>Eukaryota</taxon>
        <taxon>Fungi</taxon>
        <taxon>Dikarya</taxon>
        <taxon>Basidiomycota</taxon>
        <taxon>Pucciniomycotina</taxon>
        <taxon>Pucciniomycetes</taxon>
        <taxon>Pucciniales</taxon>
        <taxon>Sphaerophragmiaceae</taxon>
        <taxon>Austropuccinia</taxon>
    </lineage>
</organism>
<dbReference type="EMBL" id="AVOT02001608">
    <property type="protein sequence ID" value="MBW0467516.1"/>
    <property type="molecule type" value="Genomic_DNA"/>
</dbReference>
<reference evidence="2" key="1">
    <citation type="submission" date="2021-03" db="EMBL/GenBank/DDBJ databases">
        <title>Draft genome sequence of rust myrtle Austropuccinia psidii MF-1, a brazilian biotype.</title>
        <authorList>
            <person name="Quecine M.C."/>
            <person name="Pachon D.M.R."/>
            <person name="Bonatelli M.L."/>
            <person name="Correr F.H."/>
            <person name="Franceschini L.M."/>
            <person name="Leite T.F."/>
            <person name="Margarido G.R.A."/>
            <person name="Almeida C.A."/>
            <person name="Ferrarezi J.A."/>
            <person name="Labate C.A."/>
        </authorList>
    </citation>
    <scope>NUCLEOTIDE SEQUENCE</scope>
    <source>
        <strain evidence="2">MF-1</strain>
    </source>
</reference>
<dbReference type="AlphaFoldDB" id="A0A9Q3GHF4"/>
<protein>
    <recommendedName>
        <fullName evidence="1">Reverse transcriptase Ty1/copia-type domain-containing protein</fullName>
    </recommendedName>
</protein>
<evidence type="ECO:0000313" key="2">
    <source>
        <dbReference type="EMBL" id="MBW0467516.1"/>
    </source>
</evidence>
<evidence type="ECO:0000313" key="3">
    <source>
        <dbReference type="Proteomes" id="UP000765509"/>
    </source>
</evidence>
<proteinExistence type="predicted"/>
<accession>A0A9Q3GHF4</accession>
<feature type="domain" description="Reverse transcriptase Ty1/copia-type" evidence="1">
    <location>
        <begin position="32"/>
        <end position="87"/>
    </location>
</feature>
<evidence type="ECO:0000259" key="1">
    <source>
        <dbReference type="Pfam" id="PF07727"/>
    </source>
</evidence>
<dbReference type="Proteomes" id="UP000765509">
    <property type="component" value="Unassembled WGS sequence"/>
</dbReference>
<comment type="caution">
    <text evidence="2">The sequence shown here is derived from an EMBL/GenBank/DDBJ whole genome shotgun (WGS) entry which is preliminary data.</text>
</comment>
<sequence>MPGTYSRALKSDNQSAWIKGIDKELLTMGKLRVWDIVNIKKDYKLVGTTWVFKLNKNHLNQVTERKACLCAQGFRKTLGVDFDKAYARTG</sequence>
<dbReference type="InterPro" id="IPR013103">
    <property type="entry name" value="RVT_2"/>
</dbReference>